<dbReference type="InterPro" id="IPR023577">
    <property type="entry name" value="CYTH_domain"/>
</dbReference>
<dbReference type="InterPro" id="IPR033469">
    <property type="entry name" value="CYTH-like_dom_sf"/>
</dbReference>
<evidence type="ECO:0000259" key="1">
    <source>
        <dbReference type="PROSITE" id="PS51707"/>
    </source>
</evidence>
<dbReference type="PIRSF" id="PIRSF012526">
    <property type="entry name" value="CYTH_UCP012526"/>
    <property type="match status" value="1"/>
</dbReference>
<gene>
    <name evidence="2" type="ORF">GMD78_19620</name>
</gene>
<dbReference type="SMART" id="SM01118">
    <property type="entry name" value="CYTH"/>
    <property type="match status" value="1"/>
</dbReference>
<dbReference type="SUPFAM" id="SSF55154">
    <property type="entry name" value="CYTH-like phosphatases"/>
    <property type="match status" value="1"/>
</dbReference>
<dbReference type="EMBL" id="WOCA01000024">
    <property type="protein sequence ID" value="MUK90569.1"/>
    <property type="molecule type" value="Genomic_DNA"/>
</dbReference>
<dbReference type="PROSITE" id="PS51707">
    <property type="entry name" value="CYTH"/>
    <property type="match status" value="1"/>
</dbReference>
<evidence type="ECO:0000313" key="2">
    <source>
        <dbReference type="EMBL" id="MUK90569.1"/>
    </source>
</evidence>
<dbReference type="Gene3D" id="2.40.320.10">
    <property type="entry name" value="Hypothetical Protein Pfu-838710-001"/>
    <property type="match status" value="1"/>
</dbReference>
<accession>A0A6N8FQZ1</accession>
<dbReference type="AlphaFoldDB" id="A0A6N8FQZ1"/>
<feature type="domain" description="CYTH" evidence="1">
    <location>
        <begin position="4"/>
        <end position="190"/>
    </location>
</feature>
<name>A0A6N8FQZ1_9BACI</name>
<keyword evidence="3" id="KW-1185">Reference proteome</keyword>
<dbReference type="CDD" id="cd07762">
    <property type="entry name" value="CYTH-like_Pase_1"/>
    <property type="match status" value="1"/>
</dbReference>
<reference evidence="2 3" key="1">
    <citation type="submission" date="2019-11" db="EMBL/GenBank/DDBJ databases">
        <authorList>
            <person name="Li X."/>
        </authorList>
    </citation>
    <scope>NUCLEOTIDE SEQUENCE [LARGE SCALE GENOMIC DNA]</scope>
    <source>
        <strain evidence="2 3">L9</strain>
    </source>
</reference>
<evidence type="ECO:0000313" key="3">
    <source>
        <dbReference type="Proteomes" id="UP000469125"/>
    </source>
</evidence>
<dbReference type="Proteomes" id="UP000469125">
    <property type="component" value="Unassembled WGS sequence"/>
</dbReference>
<protein>
    <submittedName>
        <fullName evidence="2">CYTH domain-containing protein</fullName>
    </submittedName>
</protein>
<dbReference type="Pfam" id="PF01928">
    <property type="entry name" value="CYTH"/>
    <property type="match status" value="1"/>
</dbReference>
<sequence>MVQEIEIEFKNLLTKPEFDRILNRLPFPEKADKQTNFYFETMDFSLRKNKSALRIRQKNGNYRLTLKEPHPDGLLETHDHLTVEEANEWLNGNCIPKENILKQLNQINVSLQDLKYFGSLTTERREYKDNGIIYVLDYSTYNNQEDYELEIEAIHKKEGIQAFHSLLEELHIPQRETANKIQRFFSTLKK</sequence>
<comment type="caution">
    <text evidence="2">The sequence shown here is derived from an EMBL/GenBank/DDBJ whole genome shotgun (WGS) entry which is preliminary data.</text>
</comment>
<proteinExistence type="predicted"/>
<dbReference type="InterPro" id="IPR009195">
    <property type="entry name" value="Uncharacterised_YjbK"/>
</dbReference>
<organism evidence="2 3">
    <name type="scientific">Ornithinibacillus caprae</name>
    <dbReference type="NCBI Taxonomy" id="2678566"/>
    <lineage>
        <taxon>Bacteria</taxon>
        <taxon>Bacillati</taxon>
        <taxon>Bacillota</taxon>
        <taxon>Bacilli</taxon>
        <taxon>Bacillales</taxon>
        <taxon>Bacillaceae</taxon>
        <taxon>Ornithinibacillus</taxon>
    </lineage>
</organism>